<accession>A0A1U7J4T2</accession>
<dbReference type="InterPro" id="IPR018060">
    <property type="entry name" value="HTH_AraC"/>
</dbReference>
<dbReference type="Proteomes" id="UP000185557">
    <property type="component" value="Unassembled WGS sequence"/>
</dbReference>
<dbReference type="Pfam" id="PF12833">
    <property type="entry name" value="HTH_18"/>
    <property type="match status" value="1"/>
</dbReference>
<evidence type="ECO:0000313" key="5">
    <source>
        <dbReference type="EMBL" id="OKH47491.1"/>
    </source>
</evidence>
<evidence type="ECO:0000256" key="2">
    <source>
        <dbReference type="ARBA" id="ARBA00023125"/>
    </source>
</evidence>
<evidence type="ECO:0000256" key="1">
    <source>
        <dbReference type="ARBA" id="ARBA00023015"/>
    </source>
</evidence>
<dbReference type="SUPFAM" id="SSF46689">
    <property type="entry name" value="Homeodomain-like"/>
    <property type="match status" value="2"/>
</dbReference>
<evidence type="ECO:0000259" key="4">
    <source>
        <dbReference type="PROSITE" id="PS01124"/>
    </source>
</evidence>
<evidence type="ECO:0000313" key="6">
    <source>
        <dbReference type="Proteomes" id="UP000185557"/>
    </source>
</evidence>
<keyword evidence="6" id="KW-1185">Reference proteome</keyword>
<dbReference type="PROSITE" id="PS01124">
    <property type="entry name" value="HTH_ARAC_FAMILY_2"/>
    <property type="match status" value="1"/>
</dbReference>
<proteinExistence type="predicted"/>
<dbReference type="OrthoDB" id="516574at2"/>
<keyword evidence="1" id="KW-0805">Transcription regulation</keyword>
<dbReference type="PANTHER" id="PTHR47893:SF1">
    <property type="entry name" value="REGULATORY PROTEIN PCHR"/>
    <property type="match status" value="1"/>
</dbReference>
<dbReference type="Gene3D" id="1.10.10.60">
    <property type="entry name" value="Homeodomain-like"/>
    <property type="match status" value="2"/>
</dbReference>
<dbReference type="SMART" id="SM00342">
    <property type="entry name" value="HTH_ARAC"/>
    <property type="match status" value="1"/>
</dbReference>
<dbReference type="PANTHER" id="PTHR47893">
    <property type="entry name" value="REGULATORY PROTEIN PCHR"/>
    <property type="match status" value="1"/>
</dbReference>
<dbReference type="EMBL" id="MRCG01000009">
    <property type="protein sequence ID" value="OKH47491.1"/>
    <property type="molecule type" value="Genomic_DNA"/>
</dbReference>
<dbReference type="STRING" id="549789.NIES30_13610"/>
<dbReference type="GO" id="GO:0043565">
    <property type="term" value="F:sequence-specific DNA binding"/>
    <property type="evidence" value="ECO:0007669"/>
    <property type="project" value="InterPro"/>
</dbReference>
<feature type="domain" description="HTH araC/xylS-type" evidence="4">
    <location>
        <begin position="228"/>
        <end position="326"/>
    </location>
</feature>
<keyword evidence="3" id="KW-0804">Transcription</keyword>
<keyword evidence="2" id="KW-0238">DNA-binding</keyword>
<dbReference type="InterPro" id="IPR018062">
    <property type="entry name" value="HTH_AraC-typ_CS"/>
</dbReference>
<protein>
    <recommendedName>
        <fullName evidence="4">HTH araC/xylS-type domain-containing protein</fullName>
    </recommendedName>
</protein>
<dbReference type="RefSeq" id="WP_073608968.1">
    <property type="nucleotide sequence ID" value="NZ_MRCG01000009.1"/>
</dbReference>
<dbReference type="AlphaFoldDB" id="A0A1U7J4T2"/>
<sequence>MTILLSEKDQSASLSATAHPSLLGSYELVIQAPQSTSRGYKRSLNLSRGLNLLIRDYWLQDTLVEEKLPEAPGRTLEFGFNLHMAPGGGHPTEPTSPSSFLEFNETRTQSTFQVWSGQRRVLKIDLHLVTQAGSWAFNADQLKLIPAELQAAIAADGDEWHQPVKSISPAIQVVLQQILNCPYTGSIQQVYLEAKALELIALQTAQWLEAAPSKLAQRLKPSDVDRIYQARDLVAQRLDDPLSLLELARAVGLNDCTLKRGFRQVLGTTVFGYLRQQRLIKARQLLQDTEMSVAEVTYQVGYSHAGHLAAAFKREFGVSPKAFKNSVL</sequence>
<gene>
    <name evidence="5" type="ORF">NIES30_13610</name>
</gene>
<dbReference type="InterPro" id="IPR053142">
    <property type="entry name" value="PchR_regulatory_protein"/>
</dbReference>
<dbReference type="PROSITE" id="PS00041">
    <property type="entry name" value="HTH_ARAC_FAMILY_1"/>
    <property type="match status" value="1"/>
</dbReference>
<name>A0A1U7J4T2_9CYAN</name>
<dbReference type="GO" id="GO:0003700">
    <property type="term" value="F:DNA-binding transcription factor activity"/>
    <property type="evidence" value="ECO:0007669"/>
    <property type="project" value="InterPro"/>
</dbReference>
<organism evidence="5 6">
    <name type="scientific">Phormidium tenue NIES-30</name>
    <dbReference type="NCBI Taxonomy" id="549789"/>
    <lineage>
        <taxon>Bacteria</taxon>
        <taxon>Bacillati</taxon>
        <taxon>Cyanobacteriota</taxon>
        <taxon>Cyanophyceae</taxon>
        <taxon>Oscillatoriophycideae</taxon>
        <taxon>Oscillatoriales</taxon>
        <taxon>Oscillatoriaceae</taxon>
        <taxon>Phormidium</taxon>
    </lineage>
</organism>
<reference evidence="5 6" key="1">
    <citation type="submission" date="2016-11" db="EMBL/GenBank/DDBJ databases">
        <title>Draft Genome Sequences of Nine Cyanobacterial Strains from Diverse Habitats.</title>
        <authorList>
            <person name="Zhu T."/>
            <person name="Hou S."/>
            <person name="Lu X."/>
            <person name="Hess W.R."/>
        </authorList>
    </citation>
    <scope>NUCLEOTIDE SEQUENCE [LARGE SCALE GENOMIC DNA]</scope>
    <source>
        <strain evidence="5 6">NIES-30</strain>
    </source>
</reference>
<dbReference type="InterPro" id="IPR009057">
    <property type="entry name" value="Homeodomain-like_sf"/>
</dbReference>
<comment type="caution">
    <text evidence="5">The sequence shown here is derived from an EMBL/GenBank/DDBJ whole genome shotgun (WGS) entry which is preliminary data.</text>
</comment>
<evidence type="ECO:0000256" key="3">
    <source>
        <dbReference type="ARBA" id="ARBA00023163"/>
    </source>
</evidence>